<comment type="caution">
    <text evidence="1">The sequence shown here is derived from an EMBL/GenBank/DDBJ whole genome shotgun (WGS) entry which is preliminary data.</text>
</comment>
<evidence type="ECO:0000313" key="1">
    <source>
        <dbReference type="EMBL" id="CAI9617971.1"/>
    </source>
</evidence>
<keyword evidence="2" id="KW-1185">Reference proteome</keyword>
<evidence type="ECO:0000313" key="2">
    <source>
        <dbReference type="Proteomes" id="UP001162483"/>
    </source>
</evidence>
<dbReference type="EMBL" id="CATNWA010020364">
    <property type="protein sequence ID" value="CAI9617971.1"/>
    <property type="molecule type" value="Genomic_DNA"/>
</dbReference>
<proteinExistence type="predicted"/>
<protein>
    <submittedName>
        <fullName evidence="1">Uncharacterized protein</fullName>
    </submittedName>
</protein>
<accession>A0ABN9HDJ6</accession>
<dbReference type="Proteomes" id="UP001162483">
    <property type="component" value="Unassembled WGS sequence"/>
</dbReference>
<organism evidence="1 2">
    <name type="scientific">Staurois parvus</name>
    <dbReference type="NCBI Taxonomy" id="386267"/>
    <lineage>
        <taxon>Eukaryota</taxon>
        <taxon>Metazoa</taxon>
        <taxon>Chordata</taxon>
        <taxon>Craniata</taxon>
        <taxon>Vertebrata</taxon>
        <taxon>Euteleostomi</taxon>
        <taxon>Amphibia</taxon>
        <taxon>Batrachia</taxon>
        <taxon>Anura</taxon>
        <taxon>Neobatrachia</taxon>
        <taxon>Ranoidea</taxon>
        <taxon>Ranidae</taxon>
        <taxon>Staurois</taxon>
    </lineage>
</organism>
<sequence>MLYMHFHDEKGSGQHWELEELIHFQMQTLINAICHVLRLEH</sequence>
<reference evidence="1" key="1">
    <citation type="submission" date="2023-05" db="EMBL/GenBank/DDBJ databases">
        <authorList>
            <person name="Stuckert A."/>
        </authorList>
    </citation>
    <scope>NUCLEOTIDE SEQUENCE</scope>
</reference>
<name>A0ABN9HDJ6_9NEOB</name>
<gene>
    <name evidence="1" type="ORF">SPARVUS_LOCUS15623351</name>
</gene>